<keyword evidence="2" id="KW-0378">Hydrolase</keyword>
<dbReference type="SUPFAM" id="SSF49265">
    <property type="entry name" value="Fibronectin type III"/>
    <property type="match status" value="1"/>
</dbReference>
<comment type="caution">
    <text evidence="7">The sequence shown here is derived from an EMBL/GenBank/DDBJ whole genome shotgun (WGS) entry which is preliminary data.</text>
</comment>
<feature type="domain" description="Fibronectin type-III" evidence="6">
    <location>
        <begin position="521"/>
        <end position="609"/>
    </location>
</feature>
<evidence type="ECO:0000259" key="6">
    <source>
        <dbReference type="PROSITE" id="PS50853"/>
    </source>
</evidence>
<keyword evidence="3" id="KW-0119">Carbohydrate metabolism</keyword>
<dbReference type="InterPro" id="IPR003961">
    <property type="entry name" value="FN3_dom"/>
</dbReference>
<dbReference type="GO" id="GO:0004553">
    <property type="term" value="F:hydrolase activity, hydrolyzing O-glycosyl compounds"/>
    <property type="evidence" value="ECO:0007669"/>
    <property type="project" value="InterPro"/>
</dbReference>
<dbReference type="PATRIC" id="fig|1053206.3.peg.5184"/>
<dbReference type="EMBL" id="AHEA01000045">
    <property type="protein sequence ID" value="EJQ73399.1"/>
    <property type="molecule type" value="Genomic_DNA"/>
</dbReference>
<evidence type="ECO:0000256" key="5">
    <source>
        <dbReference type="ARBA" id="ARBA00023326"/>
    </source>
</evidence>
<dbReference type="InterPro" id="IPR004954">
    <property type="entry name" value="Mucin-bd"/>
</dbReference>
<dbReference type="Gene3D" id="2.10.10.20">
    <property type="entry name" value="Carbohydrate-binding module superfamily 5/12"/>
    <property type="match status" value="1"/>
</dbReference>
<evidence type="ECO:0000256" key="3">
    <source>
        <dbReference type="ARBA" id="ARBA00023277"/>
    </source>
</evidence>
<keyword evidence="5" id="KW-0624">Polysaccharide degradation</keyword>
<evidence type="ECO:0000313" key="8">
    <source>
        <dbReference type="Proteomes" id="UP000006977"/>
    </source>
</evidence>
<dbReference type="PROSITE" id="PS50853">
    <property type="entry name" value="FN3"/>
    <property type="match status" value="1"/>
</dbReference>
<evidence type="ECO:0000256" key="4">
    <source>
        <dbReference type="ARBA" id="ARBA00023295"/>
    </source>
</evidence>
<protein>
    <recommendedName>
        <fullName evidence="6">Fibronectin type-III domain-containing protein</fullName>
    </recommendedName>
</protein>
<dbReference type="Proteomes" id="UP000006977">
    <property type="component" value="Unassembled WGS sequence"/>
</dbReference>
<dbReference type="SUPFAM" id="SSF51055">
    <property type="entry name" value="Carbohydrate binding domain"/>
    <property type="match status" value="1"/>
</dbReference>
<evidence type="ECO:0000256" key="2">
    <source>
        <dbReference type="ARBA" id="ARBA00022801"/>
    </source>
</evidence>
<dbReference type="AlphaFoldDB" id="J8DB11"/>
<dbReference type="Pfam" id="PF03272">
    <property type="entry name" value="Mucin_bdg"/>
    <property type="match status" value="1"/>
</dbReference>
<dbReference type="CDD" id="cd00063">
    <property type="entry name" value="FN3"/>
    <property type="match status" value="1"/>
</dbReference>
<dbReference type="GO" id="GO:0000272">
    <property type="term" value="P:polysaccharide catabolic process"/>
    <property type="evidence" value="ECO:0007669"/>
    <property type="project" value="UniProtKB-KW"/>
</dbReference>
<name>J8DB11_BACCE</name>
<dbReference type="GO" id="GO:0030246">
    <property type="term" value="F:carbohydrate binding"/>
    <property type="evidence" value="ECO:0007669"/>
    <property type="project" value="InterPro"/>
</dbReference>
<dbReference type="SMART" id="SM00495">
    <property type="entry name" value="ChtBD3"/>
    <property type="match status" value="1"/>
</dbReference>
<dbReference type="HOGENOM" id="CLU_024973_0_0_9"/>
<dbReference type="InterPro" id="IPR036116">
    <property type="entry name" value="FN3_sf"/>
</dbReference>
<dbReference type="InterPro" id="IPR013783">
    <property type="entry name" value="Ig-like_fold"/>
</dbReference>
<dbReference type="SMART" id="SM00060">
    <property type="entry name" value="FN3"/>
    <property type="match status" value="1"/>
</dbReference>
<sequence>MIIQKTKISFNKVIIITAACSMFSMFGTSISHTKAETHSAAPAVYVSPQNIPASDIISIDWSPVQTAPYTYWAVHNWNAGGEAGGYAGFQQQSGFDENGKRTLHFAIWDPISSKEAIKAEYLSPNSQAGLFGGEGTGLKVQTTYGWKDYNWYRMTMRSWQEDGHTKFGQWMKDVTKNKWHLIAIMDFPVANVAFNHGLGMFQEDWADSGQNVREARLKNGYSRKLVDKQWSSWNNQNISGTHDNTYQYDGGATSEYVWVKAGGNTQSTIGSGKIFTLNQPTQPEIGKLDFDIQSIYYENEKLNVSWKLKENSTPQFKGKIEIYNNENMTGQPINVIDDIKSYQNGISQSISLPTNAYAKIVLTDLFDQTVEKKVQIKNQSPNIFEGNEFAWSLKGIGDFEFAKVNLNKSTEEMQIDLRAGVPHNYFDSTYASIKVQNTSGKVVYNKEIYGNKQQNAEQAKVPVKVGDFIEFTHLEGENRATITNREKNMQESFGNKAVYEITKEGLKKVDKIVNPKPDTEAPTQLQGLYASNVTSNSVELKWNPSTDNVGVKEYQVLRDGQLIQTIQGTTFIDQNLTANKEYKYAVKAVDAAGNTSNQSNILLIKTKDQNISYEKWDPKKAYTKGDKVEHQGKVYEAVQNHQGNGDPNWIFALSLWKPLTLNFLS</sequence>
<evidence type="ECO:0000256" key="1">
    <source>
        <dbReference type="ARBA" id="ARBA00022729"/>
    </source>
</evidence>
<dbReference type="InterPro" id="IPR021862">
    <property type="entry name" value="DUF3472"/>
</dbReference>
<dbReference type="CDD" id="cd12215">
    <property type="entry name" value="ChiC_BD"/>
    <property type="match status" value="1"/>
</dbReference>
<reference evidence="7 8" key="1">
    <citation type="submission" date="2012-04" db="EMBL/GenBank/DDBJ databases">
        <title>The Genome Sequence of Bacillus cereus HuA4-10.</title>
        <authorList>
            <consortium name="The Broad Institute Genome Sequencing Platform"/>
            <consortium name="The Broad Institute Genome Sequencing Center for Infectious Disease"/>
            <person name="Feldgarden M."/>
            <person name="Van der Auwera G.A."/>
            <person name="Mahillon J."/>
            <person name="Duprez V."/>
            <person name="Timmery S."/>
            <person name="Mattelet C."/>
            <person name="Dierick K."/>
            <person name="Sun M."/>
            <person name="Yu Z."/>
            <person name="Zhu L."/>
            <person name="Hu X."/>
            <person name="Shank E.B."/>
            <person name="Swiecicka I."/>
            <person name="Hansen B.M."/>
            <person name="Andrup L."/>
            <person name="Young S.K."/>
            <person name="Zeng Q."/>
            <person name="Gargeya S."/>
            <person name="Fitzgerald M."/>
            <person name="Haas B."/>
            <person name="Abouelleil A."/>
            <person name="Alvarado L."/>
            <person name="Arachchi H.M."/>
            <person name="Berlin A."/>
            <person name="Chapman S.B."/>
            <person name="Goldberg J."/>
            <person name="Griggs A."/>
            <person name="Gujja S."/>
            <person name="Hansen M."/>
            <person name="Howarth C."/>
            <person name="Imamovic A."/>
            <person name="Larimer J."/>
            <person name="McCowen C."/>
            <person name="Montmayeur A."/>
            <person name="Murphy C."/>
            <person name="Neiman D."/>
            <person name="Pearson M."/>
            <person name="Priest M."/>
            <person name="Roberts A."/>
            <person name="Saif S."/>
            <person name="Shea T."/>
            <person name="Sisk P."/>
            <person name="Sykes S."/>
            <person name="Wortman J."/>
            <person name="Nusbaum C."/>
            <person name="Birren B."/>
        </authorList>
    </citation>
    <scope>NUCLEOTIDE SEQUENCE [LARGE SCALE GENOMIC DNA]</scope>
    <source>
        <strain evidence="7 8">HuA4-10</strain>
    </source>
</reference>
<evidence type="ECO:0000313" key="7">
    <source>
        <dbReference type="EMBL" id="EJQ73399.1"/>
    </source>
</evidence>
<dbReference type="Pfam" id="PF02839">
    <property type="entry name" value="CBM_5_12"/>
    <property type="match status" value="1"/>
</dbReference>
<dbReference type="Pfam" id="PF00041">
    <property type="entry name" value="fn3"/>
    <property type="match status" value="1"/>
</dbReference>
<accession>J8DB11</accession>
<dbReference type="InterPro" id="IPR003610">
    <property type="entry name" value="CBM5/12"/>
</dbReference>
<dbReference type="InterPro" id="IPR036573">
    <property type="entry name" value="CBM_sf_5/12"/>
</dbReference>
<dbReference type="GO" id="GO:0005576">
    <property type="term" value="C:extracellular region"/>
    <property type="evidence" value="ECO:0007669"/>
    <property type="project" value="InterPro"/>
</dbReference>
<dbReference type="RefSeq" id="WP_002151143.1">
    <property type="nucleotide sequence ID" value="NZ_JH792149.1"/>
</dbReference>
<dbReference type="Pfam" id="PF11958">
    <property type="entry name" value="DUF3472"/>
    <property type="match status" value="1"/>
</dbReference>
<dbReference type="Gene3D" id="2.60.40.10">
    <property type="entry name" value="Immunoglobulins"/>
    <property type="match status" value="1"/>
</dbReference>
<keyword evidence="4" id="KW-0326">Glycosidase</keyword>
<dbReference type="FunFam" id="2.60.40.10:FF:001114">
    <property type="entry name" value="Chitinase A1"/>
    <property type="match status" value="1"/>
</dbReference>
<gene>
    <name evidence="7" type="ORF">IGC_05070</name>
</gene>
<organism evidence="7 8">
    <name type="scientific">Bacillus cereus HuA4-10</name>
    <dbReference type="NCBI Taxonomy" id="1053206"/>
    <lineage>
        <taxon>Bacteria</taxon>
        <taxon>Bacillati</taxon>
        <taxon>Bacillota</taxon>
        <taxon>Bacilli</taxon>
        <taxon>Bacillales</taxon>
        <taxon>Bacillaceae</taxon>
        <taxon>Bacillus</taxon>
        <taxon>Bacillus cereus group</taxon>
    </lineage>
</organism>
<keyword evidence="1" id="KW-0732">Signal</keyword>
<proteinExistence type="predicted"/>